<dbReference type="InterPro" id="IPR022441">
    <property type="entry name" value="Para_beta_helix_rpt-2"/>
</dbReference>
<dbReference type="InterPro" id="IPR012334">
    <property type="entry name" value="Pectin_lyas_fold"/>
</dbReference>
<evidence type="ECO:0000313" key="3">
    <source>
        <dbReference type="EMBL" id="KAA0680107.1"/>
    </source>
</evidence>
<sequence length="471" mass="50148">MAADAEPATVSLRPGSDIQAAVDRHPPGTRFRLEAGVHRLQSIDPKDQTIFEGAPGAVLSGARRLTSFIRRGPVWVARGQTQEGWVNAAEFCRAGFPRCAHPEDLFIDDAPMLHVGSRSAVGPGRWFFDYDADEIVMGDDPTGRTVETSVTPRAFGGKATGVVIQDLTIEKYASPVQAAAIDAEFGRAWTVRNSVVRLNHGVGVNAGTGSRILDNRIQDNGHAGFSGSGTDFLIAGNEITRNGYAGVDFYWEGGGGKITESPGGGVIRRNCVHGNVGAGLWADIDVYGLVIEDNVVFGNADNGITYEISYDGVIRNNRVADNGKQGQGWFWGAQILISSAQGVKVYGNDIDVPGGYGNAVMVVSQDRAPYTPAVGNEIFANRIVIRNADARVGAVTDVDADNAAVATGNRLYGNSYHLADLGKRVWFWNDADADWNAIRALGQETGSALDADLPQKTPPSCSSIAAADRSR</sequence>
<dbReference type="InterPro" id="IPR011050">
    <property type="entry name" value="Pectin_lyase_fold/virulence"/>
</dbReference>
<dbReference type="NCBIfam" id="TIGR03804">
    <property type="entry name" value="para_beta_helix"/>
    <property type="match status" value="1"/>
</dbReference>
<reference evidence="3 4" key="1">
    <citation type="submission" date="2018-07" db="EMBL/GenBank/DDBJ databases">
        <title>Genome sequence of Azospirillum sp. ATCC 49961.</title>
        <authorList>
            <person name="Sant'Anna F.H."/>
            <person name="Baldani J.I."/>
            <person name="Zilli J.E."/>
            <person name="Reis V.M."/>
            <person name="Hartmann A."/>
            <person name="Cruz L."/>
            <person name="de Souza E.M."/>
            <person name="de Oliveira Pedrosa F."/>
            <person name="Passaglia L.M.P."/>
        </authorList>
    </citation>
    <scope>NUCLEOTIDE SEQUENCE [LARGE SCALE GENOMIC DNA]</scope>
    <source>
        <strain evidence="3 4">ATCC 49961</strain>
    </source>
</reference>
<dbReference type="Proteomes" id="UP000480854">
    <property type="component" value="Unassembled WGS sequence"/>
</dbReference>
<dbReference type="InterPro" id="IPR039448">
    <property type="entry name" value="Beta_helix"/>
</dbReference>
<protein>
    <submittedName>
        <fullName evidence="3">Right-handed parallel beta-helix repeat-containing protein</fullName>
    </submittedName>
</protein>
<keyword evidence="4" id="KW-1185">Reference proteome</keyword>
<dbReference type="Pfam" id="PF13229">
    <property type="entry name" value="Beta_helix"/>
    <property type="match status" value="1"/>
</dbReference>
<dbReference type="SMART" id="SM00710">
    <property type="entry name" value="PbH1"/>
    <property type="match status" value="5"/>
</dbReference>
<comment type="caution">
    <text evidence="3">The sequence shown here is derived from an EMBL/GenBank/DDBJ whole genome shotgun (WGS) entry which is preliminary data.</text>
</comment>
<dbReference type="SUPFAM" id="SSF51126">
    <property type="entry name" value="Pectin lyase-like"/>
    <property type="match status" value="1"/>
</dbReference>
<dbReference type="EMBL" id="QOKW01000010">
    <property type="protein sequence ID" value="KAA0680107.1"/>
    <property type="molecule type" value="Genomic_DNA"/>
</dbReference>
<dbReference type="InterPro" id="IPR006626">
    <property type="entry name" value="PbH1"/>
</dbReference>
<proteinExistence type="predicted"/>
<gene>
    <name evidence="3" type="ORF">DS843_14825</name>
</gene>
<evidence type="ECO:0000313" key="4">
    <source>
        <dbReference type="Proteomes" id="UP000480854"/>
    </source>
</evidence>
<feature type="domain" description="Right handed beta helix" evidence="2">
    <location>
        <begin position="186"/>
        <end position="350"/>
    </location>
</feature>
<evidence type="ECO:0000259" key="2">
    <source>
        <dbReference type="Pfam" id="PF13229"/>
    </source>
</evidence>
<feature type="region of interest" description="Disordered" evidence="1">
    <location>
        <begin position="449"/>
        <end position="471"/>
    </location>
</feature>
<accession>A0A9W7NJ39</accession>
<organism evidence="3 4">
    <name type="scientific">Roseomonas genomospecies 6</name>
    <dbReference type="NCBI Taxonomy" id="214106"/>
    <lineage>
        <taxon>Bacteria</taxon>
        <taxon>Pseudomonadati</taxon>
        <taxon>Pseudomonadota</taxon>
        <taxon>Alphaproteobacteria</taxon>
        <taxon>Acetobacterales</taxon>
        <taxon>Roseomonadaceae</taxon>
        <taxon>Roseomonas</taxon>
    </lineage>
</organism>
<name>A0A9W7NJ39_9PROT</name>
<dbReference type="OrthoDB" id="9807425at2"/>
<dbReference type="AlphaFoldDB" id="A0A9W7NJ39"/>
<dbReference type="Gene3D" id="2.160.20.10">
    <property type="entry name" value="Single-stranded right-handed beta-helix, Pectin lyase-like"/>
    <property type="match status" value="1"/>
</dbReference>
<evidence type="ECO:0000256" key="1">
    <source>
        <dbReference type="SAM" id="MobiDB-lite"/>
    </source>
</evidence>